<feature type="compositionally biased region" description="Basic residues" evidence="2">
    <location>
        <begin position="12"/>
        <end position="22"/>
    </location>
</feature>
<evidence type="ECO:0000256" key="2">
    <source>
        <dbReference type="SAM" id="MobiDB-lite"/>
    </source>
</evidence>
<proteinExistence type="predicted"/>
<dbReference type="KEGG" id="emc:129329911"/>
<organism evidence="3 4">
    <name type="scientific">Eublepharis macularius</name>
    <name type="common">Leopard gecko</name>
    <name type="synonym">Cyrtodactylus macularius</name>
    <dbReference type="NCBI Taxonomy" id="481883"/>
    <lineage>
        <taxon>Eukaryota</taxon>
        <taxon>Metazoa</taxon>
        <taxon>Chordata</taxon>
        <taxon>Craniata</taxon>
        <taxon>Vertebrata</taxon>
        <taxon>Euteleostomi</taxon>
        <taxon>Lepidosauria</taxon>
        <taxon>Squamata</taxon>
        <taxon>Bifurcata</taxon>
        <taxon>Gekkota</taxon>
        <taxon>Eublepharidae</taxon>
        <taxon>Eublepharinae</taxon>
        <taxon>Eublepharis</taxon>
    </lineage>
</organism>
<dbReference type="AlphaFoldDB" id="A0AA97JCK5"/>
<gene>
    <name evidence="4" type="primary">LOC129329911</name>
</gene>
<protein>
    <submittedName>
        <fullName evidence="4">HAUS augmin-like complex subunit 8 isoform X1</fullName>
    </submittedName>
</protein>
<keyword evidence="1" id="KW-0175">Coiled coil</keyword>
<accession>A0AA97JCK5</accession>
<feature type="compositionally biased region" description="Pro residues" evidence="2">
    <location>
        <begin position="30"/>
        <end position="39"/>
    </location>
</feature>
<sequence>MTVTRGNSPTPRKGRTKPKARPRLGAGDTRPPPPPPLHIPRPEGVTGEAGSGDFLAHHFRPPRHLAVSPAGPVRMRFPSKCGGAGTGRWSGAAMAEAAPSPKPKGGRIVPSRYLQYDRKVAGKQVESCLSGTKGFERAASAKRPPVQLQKQKATSETMLQSTLLENHGNARLDLEFSAIDGRPDKTRLQTPLSKANAAVKGASRREQTLISTDPDDLTGVLGSHALLLTYALIKMEKNLALLEREAERNLLALSEERGKLQEEAHRKKRRLLRLKKEQELLDTLDRQLEVLVPVSEQCVRFQEEYSNFATALDSTRHELPIKGIHMGENQSQFLADLQEQLTATQSILEGNLQEHSEHNTKVLDVVKELEEASLKLNDELQRSFAGVLNLSVDVSKEVSLHYQKTCEDTLGLEAMRQLYFPQSSS</sequence>
<evidence type="ECO:0000313" key="4">
    <source>
        <dbReference type="RefSeq" id="XP_054835628.1"/>
    </source>
</evidence>
<name>A0AA97JCK5_EUBMA</name>
<feature type="region of interest" description="Disordered" evidence="2">
    <location>
        <begin position="1"/>
        <end position="71"/>
    </location>
</feature>
<evidence type="ECO:0000256" key="1">
    <source>
        <dbReference type="SAM" id="Coils"/>
    </source>
</evidence>
<feature type="compositionally biased region" description="Polar residues" evidence="2">
    <location>
        <begin position="1"/>
        <end position="10"/>
    </location>
</feature>
<evidence type="ECO:0000313" key="3">
    <source>
        <dbReference type="Proteomes" id="UP001190640"/>
    </source>
</evidence>
<feature type="coiled-coil region" evidence="1">
    <location>
        <begin position="243"/>
        <end position="277"/>
    </location>
</feature>
<dbReference type="Proteomes" id="UP001190640">
    <property type="component" value="Chromosome 5"/>
</dbReference>
<keyword evidence="3" id="KW-1185">Reference proteome</keyword>
<dbReference type="GeneID" id="129329911"/>
<reference evidence="4" key="1">
    <citation type="submission" date="2025-08" db="UniProtKB">
        <authorList>
            <consortium name="RefSeq"/>
        </authorList>
    </citation>
    <scope>IDENTIFICATION</scope>
    <source>
        <tissue evidence="4">Blood</tissue>
    </source>
</reference>
<dbReference type="RefSeq" id="XP_054835628.1">
    <property type="nucleotide sequence ID" value="XM_054979653.1"/>
</dbReference>